<gene>
    <name evidence="2" type="ORF">BURMUCGD2_3157</name>
</gene>
<sequence>MQRARACGRSASGAALPRRPRRAAVARADNFPSFPHCMHALQSRDAAACHRSVITMSRKGATPCRSCIHDF</sequence>
<comment type="caution">
    <text evidence="2">The sequence shown here is derived from an EMBL/GenBank/DDBJ whole genome shotgun (WGS) entry which is preliminary data.</text>
</comment>
<feature type="region of interest" description="Disordered" evidence="1">
    <location>
        <begin position="1"/>
        <end position="21"/>
    </location>
</feature>
<accession>B9BXK5</accession>
<dbReference type="Proteomes" id="UP000004535">
    <property type="component" value="Unassembled WGS sequence"/>
</dbReference>
<feature type="compositionally biased region" description="Low complexity" evidence="1">
    <location>
        <begin position="1"/>
        <end position="17"/>
    </location>
</feature>
<dbReference type="AlphaFoldDB" id="B9BXK5"/>
<evidence type="ECO:0000256" key="1">
    <source>
        <dbReference type="SAM" id="MobiDB-lite"/>
    </source>
</evidence>
<organism evidence="2 3">
    <name type="scientific">Burkholderia multivorans CGD2</name>
    <dbReference type="NCBI Taxonomy" id="513052"/>
    <lineage>
        <taxon>Bacteria</taxon>
        <taxon>Pseudomonadati</taxon>
        <taxon>Pseudomonadota</taxon>
        <taxon>Betaproteobacteria</taxon>
        <taxon>Burkholderiales</taxon>
        <taxon>Burkholderiaceae</taxon>
        <taxon>Burkholderia</taxon>
        <taxon>Burkholderia cepacia complex</taxon>
    </lineage>
</organism>
<name>B9BXK5_9BURK</name>
<proteinExistence type="predicted"/>
<reference evidence="2 3" key="1">
    <citation type="journal article" date="2012" name="J. Bacteriol.">
        <title>Draft Genome Sequence Determination for Cystic Fibrosis and Chronic Granulomatous Disease Burkholderia multivorans Isolates.</title>
        <authorList>
            <person name="Varga J.J."/>
            <person name="Losada L."/>
            <person name="Zelazny A.M."/>
            <person name="Brinkac L."/>
            <person name="Harkins D."/>
            <person name="Radune D."/>
            <person name="Hostetler J."/>
            <person name="Sampaio E.P."/>
            <person name="Ronning C.M."/>
            <person name="Nierman W.C."/>
            <person name="Greenberg D.E."/>
            <person name="Holland S.M."/>
            <person name="Goldberg J.B."/>
        </authorList>
    </citation>
    <scope>NUCLEOTIDE SEQUENCE [LARGE SCALE GENOMIC DNA]</scope>
    <source>
        <strain evidence="2 3">CGD2</strain>
    </source>
</reference>
<evidence type="ECO:0000313" key="3">
    <source>
        <dbReference type="Proteomes" id="UP000004535"/>
    </source>
</evidence>
<evidence type="ECO:0000313" key="2">
    <source>
        <dbReference type="EMBL" id="EEE04435.1"/>
    </source>
</evidence>
<dbReference type="EMBL" id="ACFC01000015">
    <property type="protein sequence ID" value="EEE04435.1"/>
    <property type="molecule type" value="Genomic_DNA"/>
</dbReference>
<protein>
    <submittedName>
        <fullName evidence="2">Uncharacterized protein</fullName>
    </submittedName>
</protein>